<dbReference type="HOGENOM" id="CLU_019602_18_5_12"/>
<dbReference type="PROSITE" id="PS01039">
    <property type="entry name" value="SBP_BACTERIAL_3"/>
    <property type="match status" value="1"/>
</dbReference>
<dbReference type="RefSeq" id="WP_010695679.1">
    <property type="nucleotide sequence ID" value="NZ_KB442453.1"/>
</dbReference>
<sequence length="261" mass="29656">MKKNGMILCAMLLGCTLFAMGKGETPTNENVITIGTSASYKPWAYQEKDVVKGFEIDVWNEIAKRNGLKLEMKLGKFSGLVGMLDAGEIDSVAHQMSITPARLEKYLFSSPYAYSYYDFFVKKGSDIKTLDDLKQKRVGCWLGGNGEKTLREINEKYNLNLDIVTYDGAPMEREVLLGRIDAFWQGEVKTLTVVKDENLDLTQLHQRLTYEVNAYPFRKDARGEKLSAMAKKTIDEMRKDGTLKKLSEKWFSIDVTQEAKK</sequence>
<dbReference type="AlphaFoldDB" id="M2ALA5"/>
<comment type="caution">
    <text evidence="7">The sequence shown here is derived from an EMBL/GenBank/DDBJ whole genome shotgun (WGS) entry which is preliminary data.</text>
</comment>
<feature type="chain" id="PRO_5004020489" description="Solute-binding protein family 3/N-terminal domain-containing protein" evidence="5">
    <location>
        <begin position="22"/>
        <end position="261"/>
    </location>
</feature>
<evidence type="ECO:0000259" key="6">
    <source>
        <dbReference type="SMART" id="SM00062"/>
    </source>
</evidence>
<evidence type="ECO:0000256" key="4">
    <source>
        <dbReference type="RuleBase" id="RU003744"/>
    </source>
</evidence>
<evidence type="ECO:0000313" key="8">
    <source>
        <dbReference type="Proteomes" id="UP000016183"/>
    </source>
</evidence>
<evidence type="ECO:0000256" key="2">
    <source>
        <dbReference type="ARBA" id="ARBA00010333"/>
    </source>
</evidence>
<gene>
    <name evidence="7" type="ORF">HMPREF9733_01525</name>
</gene>
<evidence type="ECO:0000313" key="7">
    <source>
        <dbReference type="EMBL" id="EMB24076.1"/>
    </source>
</evidence>
<comment type="similarity">
    <text evidence="2 4">Belongs to the bacterial solute-binding protein 3 family.</text>
</comment>
<feature type="signal peptide" evidence="5">
    <location>
        <begin position="1"/>
        <end position="21"/>
    </location>
</feature>
<name>M2ALA5_TREDN</name>
<organism evidence="7 8">
    <name type="scientific">Treponema denticola SP33</name>
    <dbReference type="NCBI Taxonomy" id="999437"/>
    <lineage>
        <taxon>Bacteria</taxon>
        <taxon>Pseudomonadati</taxon>
        <taxon>Spirochaetota</taxon>
        <taxon>Spirochaetia</taxon>
        <taxon>Spirochaetales</taxon>
        <taxon>Treponemataceae</taxon>
        <taxon>Treponema</taxon>
    </lineage>
</organism>
<protein>
    <recommendedName>
        <fullName evidence="6">Solute-binding protein family 3/N-terminal domain-containing protein</fullName>
    </recommendedName>
</protein>
<evidence type="ECO:0000256" key="3">
    <source>
        <dbReference type="ARBA" id="ARBA00022729"/>
    </source>
</evidence>
<dbReference type="Gene3D" id="3.40.190.10">
    <property type="entry name" value="Periplasmic binding protein-like II"/>
    <property type="match status" value="2"/>
</dbReference>
<dbReference type="InterPro" id="IPR018313">
    <property type="entry name" value="SBP_3_CS"/>
</dbReference>
<proteinExistence type="inferred from homology"/>
<dbReference type="PANTHER" id="PTHR35936:SF19">
    <property type="entry name" value="AMINO-ACID-BINDING PROTEIN YXEM-RELATED"/>
    <property type="match status" value="1"/>
</dbReference>
<comment type="subcellular location">
    <subcellularLocation>
        <location evidence="1">Cell envelope</location>
    </subcellularLocation>
</comment>
<accession>M2ALA5</accession>
<dbReference type="GO" id="GO:0030313">
    <property type="term" value="C:cell envelope"/>
    <property type="evidence" value="ECO:0007669"/>
    <property type="project" value="UniProtKB-SubCell"/>
</dbReference>
<dbReference type="PANTHER" id="PTHR35936">
    <property type="entry name" value="MEMBRANE-BOUND LYTIC MUREIN TRANSGLYCOSYLASE F"/>
    <property type="match status" value="1"/>
</dbReference>
<reference evidence="7 8" key="1">
    <citation type="submission" date="2012-01" db="EMBL/GenBank/DDBJ databases">
        <title>The Genome Sequence of Treponema denticola SP33.</title>
        <authorList>
            <consortium name="The Broad Institute Genome Sequencing Platform"/>
            <person name="Earl A."/>
            <person name="Ward D."/>
            <person name="Feldgarden M."/>
            <person name="Gevers D."/>
            <person name="Blanton J.M."/>
            <person name="Fenno C.J."/>
            <person name="Baranova O.V."/>
            <person name="Mathney J."/>
            <person name="Dewhirst F.E."/>
            <person name="Izard J."/>
            <person name="Young S.K."/>
            <person name="Zeng Q."/>
            <person name="Gargeya S."/>
            <person name="Fitzgerald M."/>
            <person name="Haas B."/>
            <person name="Abouelleil A."/>
            <person name="Alvarado L."/>
            <person name="Arachchi H.M."/>
            <person name="Berlin A."/>
            <person name="Chapman S.B."/>
            <person name="Gearin G."/>
            <person name="Goldberg J."/>
            <person name="Griggs A."/>
            <person name="Gujja S."/>
            <person name="Hansen M."/>
            <person name="Heiman D."/>
            <person name="Howarth C."/>
            <person name="Larimer J."/>
            <person name="Lui A."/>
            <person name="MacDonald P.J.P."/>
            <person name="McCowen C."/>
            <person name="Montmayeur A."/>
            <person name="Murphy C."/>
            <person name="Neiman D."/>
            <person name="Pearson M."/>
            <person name="Priest M."/>
            <person name="Roberts A."/>
            <person name="Saif S."/>
            <person name="Shea T."/>
            <person name="Sisk P."/>
            <person name="Stolte C."/>
            <person name="Sykes S."/>
            <person name="Wortman J."/>
            <person name="Nusbaum C."/>
            <person name="Birren B."/>
        </authorList>
    </citation>
    <scope>NUCLEOTIDE SEQUENCE [LARGE SCALE GENOMIC DNA]</scope>
    <source>
        <strain evidence="7 8">SP33</strain>
    </source>
</reference>
<keyword evidence="3 5" id="KW-0732">Signal</keyword>
<dbReference type="PROSITE" id="PS51257">
    <property type="entry name" value="PROKAR_LIPOPROTEIN"/>
    <property type="match status" value="1"/>
</dbReference>
<dbReference type="InterPro" id="IPR001638">
    <property type="entry name" value="Solute-binding_3/MltF_N"/>
</dbReference>
<dbReference type="Proteomes" id="UP000016183">
    <property type="component" value="Unassembled WGS sequence"/>
</dbReference>
<feature type="domain" description="Solute-binding protein family 3/N-terminal" evidence="6">
    <location>
        <begin position="31"/>
        <end position="254"/>
    </location>
</feature>
<dbReference type="SUPFAM" id="SSF53850">
    <property type="entry name" value="Periplasmic binding protein-like II"/>
    <property type="match status" value="1"/>
</dbReference>
<dbReference type="Pfam" id="PF00497">
    <property type="entry name" value="SBP_bac_3"/>
    <property type="match status" value="1"/>
</dbReference>
<dbReference type="OrthoDB" id="9775197at2"/>
<dbReference type="SMART" id="SM00062">
    <property type="entry name" value="PBPb"/>
    <property type="match status" value="1"/>
</dbReference>
<evidence type="ECO:0000256" key="5">
    <source>
        <dbReference type="SAM" id="SignalP"/>
    </source>
</evidence>
<dbReference type="EMBL" id="AGDZ01000022">
    <property type="protein sequence ID" value="EMB24076.1"/>
    <property type="molecule type" value="Genomic_DNA"/>
</dbReference>
<dbReference type="PATRIC" id="fig|999437.3.peg.1571"/>
<evidence type="ECO:0000256" key="1">
    <source>
        <dbReference type="ARBA" id="ARBA00004196"/>
    </source>
</evidence>